<reference evidence="8 9" key="1">
    <citation type="submission" date="2024-11" db="EMBL/GenBank/DDBJ databases">
        <title>A near-complete genome assembly of Cinchona calisaya.</title>
        <authorList>
            <person name="Lian D.C."/>
            <person name="Zhao X.W."/>
            <person name="Wei L."/>
        </authorList>
    </citation>
    <scope>NUCLEOTIDE SEQUENCE [LARGE SCALE GENOMIC DNA]</scope>
    <source>
        <tissue evidence="8">Nenye</tissue>
    </source>
</reference>
<dbReference type="AlphaFoldDB" id="A0ABD2Y8Z5"/>
<name>A0ABD2Y8Z5_9GENT</name>
<accession>A0ABD2Y8Z5</accession>
<keyword evidence="3" id="KW-0249">Electron transport</keyword>
<feature type="compositionally biased region" description="Low complexity" evidence="6">
    <location>
        <begin position="54"/>
        <end position="65"/>
    </location>
</feature>
<dbReference type="FunFam" id="3.40.30.10:FF:000001">
    <property type="entry name" value="Thioredoxin"/>
    <property type="match status" value="1"/>
</dbReference>
<organism evidence="8 9">
    <name type="scientific">Cinchona calisaya</name>
    <dbReference type="NCBI Taxonomy" id="153742"/>
    <lineage>
        <taxon>Eukaryota</taxon>
        <taxon>Viridiplantae</taxon>
        <taxon>Streptophyta</taxon>
        <taxon>Embryophyta</taxon>
        <taxon>Tracheophyta</taxon>
        <taxon>Spermatophyta</taxon>
        <taxon>Magnoliopsida</taxon>
        <taxon>eudicotyledons</taxon>
        <taxon>Gunneridae</taxon>
        <taxon>Pentapetalae</taxon>
        <taxon>asterids</taxon>
        <taxon>lamiids</taxon>
        <taxon>Gentianales</taxon>
        <taxon>Rubiaceae</taxon>
        <taxon>Cinchonoideae</taxon>
        <taxon>Cinchoneae</taxon>
        <taxon>Cinchona</taxon>
    </lineage>
</organism>
<evidence type="ECO:0000259" key="7">
    <source>
        <dbReference type="PROSITE" id="PS51352"/>
    </source>
</evidence>
<feature type="domain" description="Thioredoxin" evidence="7">
    <location>
        <begin position="51"/>
        <end position="182"/>
    </location>
</feature>
<evidence type="ECO:0000256" key="6">
    <source>
        <dbReference type="SAM" id="MobiDB-lite"/>
    </source>
</evidence>
<dbReference type="Proteomes" id="UP001630127">
    <property type="component" value="Unassembled WGS sequence"/>
</dbReference>
<feature type="region of interest" description="Disordered" evidence="6">
    <location>
        <begin position="45"/>
        <end position="65"/>
    </location>
</feature>
<evidence type="ECO:0000256" key="4">
    <source>
        <dbReference type="ARBA" id="ARBA00023157"/>
    </source>
</evidence>
<keyword evidence="5" id="KW-0676">Redox-active center</keyword>
<evidence type="ECO:0000256" key="2">
    <source>
        <dbReference type="ARBA" id="ARBA00022946"/>
    </source>
</evidence>
<dbReference type="CDD" id="cd02947">
    <property type="entry name" value="TRX_family"/>
    <property type="match status" value="1"/>
</dbReference>
<dbReference type="PRINTS" id="PR00421">
    <property type="entry name" value="THIOREDOXIN"/>
</dbReference>
<dbReference type="PANTHER" id="PTHR45663">
    <property type="entry name" value="GEO12009P1"/>
    <property type="match status" value="1"/>
</dbReference>
<protein>
    <recommendedName>
        <fullName evidence="7">Thioredoxin domain-containing protein</fullName>
    </recommendedName>
</protein>
<evidence type="ECO:0000313" key="9">
    <source>
        <dbReference type="Proteomes" id="UP001630127"/>
    </source>
</evidence>
<evidence type="ECO:0000313" key="8">
    <source>
        <dbReference type="EMBL" id="KAL3502285.1"/>
    </source>
</evidence>
<dbReference type="EMBL" id="JBJUIK010000015">
    <property type="protein sequence ID" value="KAL3502285.1"/>
    <property type="molecule type" value="Genomic_DNA"/>
</dbReference>
<evidence type="ECO:0000256" key="1">
    <source>
        <dbReference type="ARBA" id="ARBA00022448"/>
    </source>
</evidence>
<dbReference type="Pfam" id="PF00085">
    <property type="entry name" value="Thioredoxin"/>
    <property type="match status" value="1"/>
</dbReference>
<dbReference type="Gene3D" id="3.40.30.10">
    <property type="entry name" value="Glutaredoxin"/>
    <property type="match status" value="1"/>
</dbReference>
<keyword evidence="1" id="KW-0813">Transport</keyword>
<dbReference type="SUPFAM" id="SSF52833">
    <property type="entry name" value="Thioredoxin-like"/>
    <property type="match status" value="1"/>
</dbReference>
<dbReference type="PROSITE" id="PS51352">
    <property type="entry name" value="THIOREDOXIN_2"/>
    <property type="match status" value="1"/>
</dbReference>
<dbReference type="PANTHER" id="PTHR45663:SF22">
    <property type="entry name" value="THIOREDOXIN X, CHLOROPLASTIC"/>
    <property type="match status" value="1"/>
</dbReference>
<keyword evidence="4" id="KW-1015">Disulfide bond</keyword>
<evidence type="ECO:0000256" key="5">
    <source>
        <dbReference type="ARBA" id="ARBA00023284"/>
    </source>
</evidence>
<keyword evidence="9" id="KW-1185">Reference proteome</keyword>
<gene>
    <name evidence="8" type="ORF">ACH5RR_036734</name>
</gene>
<keyword evidence="2" id="KW-0809">Transit peptide</keyword>
<dbReference type="InterPro" id="IPR036249">
    <property type="entry name" value="Thioredoxin-like_sf"/>
</dbReference>
<dbReference type="InterPro" id="IPR013766">
    <property type="entry name" value="Thioredoxin_domain"/>
</dbReference>
<comment type="caution">
    <text evidence="8">The sequence shown here is derived from an EMBL/GenBank/DDBJ whole genome shotgun (WGS) entry which is preliminary data.</text>
</comment>
<proteinExistence type="predicted"/>
<sequence>MDTTPFCCNYRLTYRFPLPPVRKIGNSLTFSSSLNTRPLFPNPKNRCSVRGRSSSKATSFSPSSSSSVMRITCGKVREIKESEFPDVVLKSNRPVLVEFVATWCGPCRLIASAVESLAQEYEEKLTVVKIDHDSNPRLIEEYKVYGLPTLILFKNGKEVPGSKREGAITEVKLKEYVDGLLESVSIA</sequence>
<evidence type="ECO:0000256" key="3">
    <source>
        <dbReference type="ARBA" id="ARBA00022982"/>
    </source>
</evidence>